<feature type="transmembrane region" description="Helical" evidence="1">
    <location>
        <begin position="12"/>
        <end position="34"/>
    </location>
</feature>
<dbReference type="Proteomes" id="UP001597180">
    <property type="component" value="Unassembled WGS sequence"/>
</dbReference>
<feature type="transmembrane region" description="Helical" evidence="1">
    <location>
        <begin position="54"/>
        <end position="76"/>
    </location>
</feature>
<evidence type="ECO:0000256" key="1">
    <source>
        <dbReference type="SAM" id="Phobius"/>
    </source>
</evidence>
<protein>
    <submittedName>
        <fullName evidence="2">Uncharacterized protein</fullName>
    </submittedName>
</protein>
<dbReference type="EMBL" id="JBHTLU010000013">
    <property type="protein sequence ID" value="MFD1220468.1"/>
    <property type="molecule type" value="Genomic_DNA"/>
</dbReference>
<evidence type="ECO:0000313" key="2">
    <source>
        <dbReference type="EMBL" id="MFD1220468.1"/>
    </source>
</evidence>
<gene>
    <name evidence="2" type="ORF">ACFQ4B_10080</name>
</gene>
<sequence>MIAHPAHYKPWRPVVTTSFGLLFMIIAVIYYWAAYRPKVGPVGAGPNDTEIWSGFLYMMIAGGLFFTLGLVGWAVIKGRESKNNSGAESQ</sequence>
<keyword evidence="1" id="KW-0472">Membrane</keyword>
<comment type="caution">
    <text evidence="2">The sequence shown here is derived from an EMBL/GenBank/DDBJ whole genome shotgun (WGS) entry which is preliminary data.</text>
</comment>
<accession>A0ABW3UI83</accession>
<dbReference type="RefSeq" id="WP_345587109.1">
    <property type="nucleotide sequence ID" value="NZ_BAABJG010000006.1"/>
</dbReference>
<keyword evidence="3" id="KW-1185">Reference proteome</keyword>
<name>A0ABW3UI83_9BACL</name>
<keyword evidence="1" id="KW-1133">Transmembrane helix</keyword>
<reference evidence="3" key="1">
    <citation type="journal article" date="2019" name="Int. J. Syst. Evol. Microbiol.">
        <title>The Global Catalogue of Microorganisms (GCM) 10K type strain sequencing project: providing services to taxonomists for standard genome sequencing and annotation.</title>
        <authorList>
            <consortium name="The Broad Institute Genomics Platform"/>
            <consortium name="The Broad Institute Genome Sequencing Center for Infectious Disease"/>
            <person name="Wu L."/>
            <person name="Ma J."/>
        </authorList>
    </citation>
    <scope>NUCLEOTIDE SEQUENCE [LARGE SCALE GENOMIC DNA]</scope>
    <source>
        <strain evidence="3">CCUG 53270</strain>
    </source>
</reference>
<proteinExistence type="predicted"/>
<keyword evidence="1" id="KW-0812">Transmembrane</keyword>
<evidence type="ECO:0000313" key="3">
    <source>
        <dbReference type="Proteomes" id="UP001597180"/>
    </source>
</evidence>
<organism evidence="2 3">
    <name type="scientific">Paenibacillus vulneris</name>
    <dbReference type="NCBI Taxonomy" id="1133364"/>
    <lineage>
        <taxon>Bacteria</taxon>
        <taxon>Bacillati</taxon>
        <taxon>Bacillota</taxon>
        <taxon>Bacilli</taxon>
        <taxon>Bacillales</taxon>
        <taxon>Paenibacillaceae</taxon>
        <taxon>Paenibacillus</taxon>
    </lineage>
</organism>